<evidence type="ECO:0000313" key="2">
    <source>
        <dbReference type="Proteomes" id="UP001589776"/>
    </source>
</evidence>
<dbReference type="EMBL" id="JBHLWN010000098">
    <property type="protein sequence ID" value="MFC0215484.1"/>
    <property type="molecule type" value="Genomic_DNA"/>
</dbReference>
<reference evidence="1 2" key="1">
    <citation type="submission" date="2024-09" db="EMBL/GenBank/DDBJ databases">
        <authorList>
            <person name="Sun Q."/>
            <person name="Mori K."/>
        </authorList>
    </citation>
    <scope>NUCLEOTIDE SEQUENCE [LARGE SCALE GENOMIC DNA]</scope>
    <source>
        <strain evidence="1 2">CCM 7759</strain>
    </source>
</reference>
<accession>A0ABV6DS62</accession>
<gene>
    <name evidence="1" type="ORF">ACFFK0_24120</name>
</gene>
<sequence length="369" mass="40155">MRKAQWIGALVLLAIIAVSAVIKLQMDRSAPAAGGGAAAPNAPVTLKGIVGSEKEAFFGDKEVLDIARTRYGFALDIRKAGSLEMTEEAALKANDFVFPASETVVEQIKSSVQVTGTEEVFRTPLVYYSWDAVTRLLKERNIVRDAGADVLELDTAKLVELIAADKKWEDIGLKVFGPIAVDTSDPAKSNSGNAYAALVAASLNGGNLVTADRVDGLMPSLRNMFAKTGFKKSSTTDLFEEYVKTGMGSHKIIVGYESDVLYFSKQNPDVWQSLQSSVAPQIVYPAPTMWSVHTLVTLNEKSKGMTAFLQDPDVQRIAWERYGFRTGLIGVTNDPAAFRVKGIARSIDNVMQTPDYATMQKLLEAYRAK</sequence>
<evidence type="ECO:0000313" key="1">
    <source>
        <dbReference type="EMBL" id="MFC0215484.1"/>
    </source>
</evidence>
<comment type="caution">
    <text evidence="1">The sequence shown here is derived from an EMBL/GenBank/DDBJ whole genome shotgun (WGS) entry which is preliminary data.</text>
</comment>
<dbReference type="RefSeq" id="WP_377472932.1">
    <property type="nucleotide sequence ID" value="NZ_JBHLWN010000098.1"/>
</dbReference>
<organism evidence="1 2">
    <name type="scientific">Paenibacillus chartarius</name>
    <dbReference type="NCBI Taxonomy" id="747481"/>
    <lineage>
        <taxon>Bacteria</taxon>
        <taxon>Bacillati</taxon>
        <taxon>Bacillota</taxon>
        <taxon>Bacilli</taxon>
        <taxon>Bacillales</taxon>
        <taxon>Paenibacillaceae</taxon>
        <taxon>Paenibacillus</taxon>
    </lineage>
</organism>
<dbReference type="Proteomes" id="UP001589776">
    <property type="component" value="Unassembled WGS sequence"/>
</dbReference>
<protein>
    <recommendedName>
        <fullName evidence="3">Extracellular solute-binding protein</fullName>
    </recommendedName>
</protein>
<evidence type="ECO:0008006" key="3">
    <source>
        <dbReference type="Google" id="ProtNLM"/>
    </source>
</evidence>
<keyword evidence="2" id="KW-1185">Reference proteome</keyword>
<proteinExistence type="predicted"/>
<name>A0ABV6DS62_9BACL</name>